<evidence type="ECO:0008006" key="3">
    <source>
        <dbReference type="Google" id="ProtNLM"/>
    </source>
</evidence>
<sequence length="136" mass="15823">MNTLFINTDAFSALNIYDHPHHGKAIAFVNDLFSQTVKLYTSHAVVTHVAEKIRRKQGYPKMLQFINLIQTGGFSVLYEDEVVFERASKRLLENKTVAKMRLVDAIVVEHMMMWGVKDVFTFRQEFKKCNVITWPK</sequence>
<dbReference type="PANTHER" id="PTHR42188:SF1">
    <property type="entry name" value="23S RRNA-SPECIFIC ENDONUCLEASE VAPC20"/>
    <property type="match status" value="1"/>
</dbReference>
<dbReference type="EMBL" id="PFNL01000097">
    <property type="protein sequence ID" value="PIZ46477.1"/>
    <property type="molecule type" value="Genomic_DNA"/>
</dbReference>
<dbReference type="InterPro" id="IPR039018">
    <property type="entry name" value="VapC20-like"/>
</dbReference>
<dbReference type="GO" id="GO:0016075">
    <property type="term" value="P:rRNA catabolic process"/>
    <property type="evidence" value="ECO:0007669"/>
    <property type="project" value="TreeGrafter"/>
</dbReference>
<evidence type="ECO:0000313" key="1">
    <source>
        <dbReference type="EMBL" id="PIZ46477.1"/>
    </source>
</evidence>
<comment type="caution">
    <text evidence="1">The sequence shown here is derived from an EMBL/GenBank/DDBJ whole genome shotgun (WGS) entry which is preliminary data.</text>
</comment>
<dbReference type="AlphaFoldDB" id="A0A2M7TJ49"/>
<reference evidence="2" key="1">
    <citation type="submission" date="2017-09" db="EMBL/GenBank/DDBJ databases">
        <title>Depth-based differentiation of microbial function through sediment-hosted aquifers and enrichment of novel symbionts in the deep terrestrial subsurface.</title>
        <authorList>
            <person name="Probst A.J."/>
            <person name="Ladd B."/>
            <person name="Jarett J.K."/>
            <person name="Geller-Mcgrath D.E."/>
            <person name="Sieber C.M.K."/>
            <person name="Emerson J.B."/>
            <person name="Anantharaman K."/>
            <person name="Thomas B.C."/>
            <person name="Malmstrom R."/>
            <person name="Stieglmeier M."/>
            <person name="Klingl A."/>
            <person name="Woyke T."/>
            <person name="Ryan C.M."/>
            <person name="Banfield J.F."/>
        </authorList>
    </citation>
    <scope>NUCLEOTIDE SEQUENCE [LARGE SCALE GENOMIC DNA]</scope>
</reference>
<evidence type="ECO:0000313" key="2">
    <source>
        <dbReference type="Proteomes" id="UP000228920"/>
    </source>
</evidence>
<dbReference type="Gene3D" id="3.40.50.1010">
    <property type="entry name" value="5'-nuclease"/>
    <property type="match status" value="1"/>
</dbReference>
<gene>
    <name evidence="1" type="ORF">COY32_03205</name>
</gene>
<dbReference type="InterPro" id="IPR029060">
    <property type="entry name" value="PIN-like_dom_sf"/>
</dbReference>
<dbReference type="GO" id="GO:0004521">
    <property type="term" value="F:RNA endonuclease activity"/>
    <property type="evidence" value="ECO:0007669"/>
    <property type="project" value="InterPro"/>
</dbReference>
<accession>A0A2M7TJ49</accession>
<protein>
    <recommendedName>
        <fullName evidence="3">PIN domain-containing protein</fullName>
    </recommendedName>
</protein>
<dbReference type="PANTHER" id="PTHR42188">
    <property type="entry name" value="23S RRNA-SPECIFIC ENDONUCLEASE VAPC20"/>
    <property type="match status" value="1"/>
</dbReference>
<dbReference type="SUPFAM" id="SSF88723">
    <property type="entry name" value="PIN domain-like"/>
    <property type="match status" value="1"/>
</dbReference>
<name>A0A2M7TJ49_UNCKA</name>
<organism evidence="1 2">
    <name type="scientific">candidate division WWE3 bacterium CG_4_10_14_0_2_um_filter_41_14</name>
    <dbReference type="NCBI Taxonomy" id="1975072"/>
    <lineage>
        <taxon>Bacteria</taxon>
        <taxon>Katanobacteria</taxon>
    </lineage>
</organism>
<dbReference type="Proteomes" id="UP000228920">
    <property type="component" value="Unassembled WGS sequence"/>
</dbReference>
<proteinExistence type="predicted"/>